<evidence type="ECO:0000313" key="3">
    <source>
        <dbReference type="Proteomes" id="UP000797356"/>
    </source>
</evidence>
<evidence type="ECO:0000256" key="1">
    <source>
        <dbReference type="SAM" id="Phobius"/>
    </source>
</evidence>
<proteinExistence type="predicted"/>
<reference evidence="2" key="2">
    <citation type="submission" date="2019-07" db="EMBL/GenBank/DDBJ databases">
        <authorList>
            <person name="Yang Y."/>
            <person name="Bocs S."/>
            <person name="Baudouin L."/>
        </authorList>
    </citation>
    <scope>NUCLEOTIDE SEQUENCE</scope>
    <source>
        <tissue evidence="2">Spear leaf of Hainan Tall coconut</tissue>
    </source>
</reference>
<comment type="caution">
    <text evidence="2">The sequence shown here is derived from an EMBL/GenBank/DDBJ whole genome shotgun (WGS) entry which is preliminary data.</text>
</comment>
<evidence type="ECO:0000313" key="2">
    <source>
        <dbReference type="EMBL" id="KAG1367008.1"/>
    </source>
</evidence>
<dbReference type="Proteomes" id="UP000797356">
    <property type="component" value="Chromosome 13"/>
</dbReference>
<keyword evidence="1" id="KW-0472">Membrane</keyword>
<sequence>MEIVDLSSSRIAQVARLALKLFGSPPQEDTKRFCTAHSEMLVETGCFLVQETFFDYFHMISQGLDQGGIIQLLIEAIDMFLVGASLLTFGMGLYVMFSGSADTKRNRGWQIAESSLGSFNLQKLAKSMEMQSISEAKSRIGHAILLLLQTGVLEKLKNVSSASGLDLACFAGAVFISSACIFLLSKLTEQQSKRCGVGDEKFDSN</sequence>
<dbReference type="Pfam" id="PF03350">
    <property type="entry name" value="UPF0114"/>
    <property type="match status" value="1"/>
</dbReference>
<dbReference type="PANTHER" id="PTHR31721:SF3">
    <property type="entry name" value="EXPRESSED PROTEIN"/>
    <property type="match status" value="1"/>
</dbReference>
<dbReference type="PANTHER" id="PTHR31721">
    <property type="entry name" value="OS06G0710300 PROTEIN"/>
    <property type="match status" value="1"/>
</dbReference>
<dbReference type="EMBL" id="CM017884">
    <property type="protein sequence ID" value="KAG1367008.1"/>
    <property type="molecule type" value="Genomic_DNA"/>
</dbReference>
<dbReference type="AlphaFoldDB" id="A0A8K0NBR8"/>
<name>A0A8K0NBR8_COCNU</name>
<keyword evidence="3" id="KW-1185">Reference proteome</keyword>
<gene>
    <name evidence="2" type="ORF">COCNU_13G007980</name>
</gene>
<protein>
    <submittedName>
        <fullName evidence="2">Uncharacterized protein</fullName>
    </submittedName>
</protein>
<keyword evidence="1" id="KW-0812">Transmembrane</keyword>
<dbReference type="InterPro" id="IPR005134">
    <property type="entry name" value="UPF0114"/>
</dbReference>
<reference evidence="2" key="1">
    <citation type="journal article" date="2017" name="Gigascience">
        <title>The genome draft of coconut (Cocos nucifera).</title>
        <authorList>
            <person name="Xiao Y."/>
            <person name="Xu P."/>
            <person name="Fan H."/>
            <person name="Baudouin L."/>
            <person name="Xia W."/>
            <person name="Bocs S."/>
            <person name="Xu J."/>
            <person name="Li Q."/>
            <person name="Guo A."/>
            <person name="Zhou L."/>
            <person name="Li J."/>
            <person name="Wu Y."/>
            <person name="Ma Z."/>
            <person name="Armero A."/>
            <person name="Issali A.E."/>
            <person name="Liu N."/>
            <person name="Peng M."/>
            <person name="Yang Y."/>
        </authorList>
    </citation>
    <scope>NUCLEOTIDE SEQUENCE</scope>
    <source>
        <tissue evidence="2">Spear leaf of Hainan Tall coconut</tissue>
    </source>
</reference>
<feature type="transmembrane region" description="Helical" evidence="1">
    <location>
        <begin position="165"/>
        <end position="184"/>
    </location>
</feature>
<keyword evidence="1" id="KW-1133">Transmembrane helix</keyword>
<accession>A0A8K0NBR8</accession>
<dbReference type="OrthoDB" id="1912077at2759"/>
<organism evidence="2 3">
    <name type="scientific">Cocos nucifera</name>
    <name type="common">Coconut palm</name>
    <dbReference type="NCBI Taxonomy" id="13894"/>
    <lineage>
        <taxon>Eukaryota</taxon>
        <taxon>Viridiplantae</taxon>
        <taxon>Streptophyta</taxon>
        <taxon>Embryophyta</taxon>
        <taxon>Tracheophyta</taxon>
        <taxon>Spermatophyta</taxon>
        <taxon>Magnoliopsida</taxon>
        <taxon>Liliopsida</taxon>
        <taxon>Arecaceae</taxon>
        <taxon>Arecoideae</taxon>
        <taxon>Cocoseae</taxon>
        <taxon>Attaleinae</taxon>
        <taxon>Cocos</taxon>
    </lineage>
</organism>
<feature type="transmembrane region" description="Helical" evidence="1">
    <location>
        <begin position="69"/>
        <end position="97"/>
    </location>
</feature>